<organism evidence="2">
    <name type="scientific">bioreactor metagenome</name>
    <dbReference type="NCBI Taxonomy" id="1076179"/>
    <lineage>
        <taxon>unclassified sequences</taxon>
        <taxon>metagenomes</taxon>
        <taxon>ecological metagenomes</taxon>
    </lineage>
</organism>
<sequence length="80" mass="8347">MAVIRPGLQAPFAGGVGKQRDATPAVGSADLARRLAAGGVEFVGLEGEGLAVCVMQRDHRRARPANVEPDFVSACRRCGE</sequence>
<accession>A0A645J6E4</accession>
<protein>
    <submittedName>
        <fullName evidence="2">Uncharacterized protein</fullName>
    </submittedName>
</protein>
<feature type="region of interest" description="Disordered" evidence="1">
    <location>
        <begin position="1"/>
        <end position="23"/>
    </location>
</feature>
<dbReference type="EMBL" id="VSSQ01132515">
    <property type="protein sequence ID" value="MPN59026.1"/>
    <property type="molecule type" value="Genomic_DNA"/>
</dbReference>
<proteinExistence type="predicted"/>
<name>A0A645J6E4_9ZZZZ</name>
<gene>
    <name evidence="2" type="ORF">SDC9_206744</name>
</gene>
<dbReference type="AlphaFoldDB" id="A0A645J6E4"/>
<evidence type="ECO:0000256" key="1">
    <source>
        <dbReference type="SAM" id="MobiDB-lite"/>
    </source>
</evidence>
<reference evidence="2" key="1">
    <citation type="submission" date="2019-08" db="EMBL/GenBank/DDBJ databases">
        <authorList>
            <person name="Kucharzyk K."/>
            <person name="Murdoch R.W."/>
            <person name="Higgins S."/>
            <person name="Loffler F."/>
        </authorList>
    </citation>
    <scope>NUCLEOTIDE SEQUENCE</scope>
</reference>
<evidence type="ECO:0000313" key="2">
    <source>
        <dbReference type="EMBL" id="MPN59026.1"/>
    </source>
</evidence>
<comment type="caution">
    <text evidence="2">The sequence shown here is derived from an EMBL/GenBank/DDBJ whole genome shotgun (WGS) entry which is preliminary data.</text>
</comment>